<dbReference type="SFLD" id="SFLDG00002">
    <property type="entry name" value="C1.7:_P-type_atpase_like"/>
    <property type="match status" value="1"/>
</dbReference>
<dbReference type="PANTHER" id="PTHR43520">
    <property type="entry name" value="ATP7, ISOFORM B"/>
    <property type="match status" value="1"/>
</dbReference>
<accession>A0ABY7HJI6</accession>
<evidence type="ECO:0000256" key="10">
    <source>
        <dbReference type="RuleBase" id="RU362081"/>
    </source>
</evidence>
<evidence type="ECO:0000256" key="8">
    <source>
        <dbReference type="ARBA" id="ARBA00022989"/>
    </source>
</evidence>
<evidence type="ECO:0000256" key="6">
    <source>
        <dbReference type="ARBA" id="ARBA00022840"/>
    </source>
</evidence>
<feature type="transmembrane region" description="Helical" evidence="10">
    <location>
        <begin position="356"/>
        <end position="382"/>
    </location>
</feature>
<evidence type="ECO:0000256" key="5">
    <source>
        <dbReference type="ARBA" id="ARBA00022741"/>
    </source>
</evidence>
<feature type="transmembrane region" description="Helical" evidence="10">
    <location>
        <begin position="732"/>
        <end position="751"/>
    </location>
</feature>
<feature type="region of interest" description="Disordered" evidence="11">
    <location>
        <begin position="1"/>
        <end position="20"/>
    </location>
</feature>
<feature type="transmembrane region" description="Helical" evidence="10">
    <location>
        <begin position="388"/>
        <end position="411"/>
    </location>
</feature>
<dbReference type="PROSITE" id="PS00154">
    <property type="entry name" value="ATPASE_E1_E2"/>
    <property type="match status" value="1"/>
</dbReference>
<comment type="similarity">
    <text evidence="2 10">Belongs to the cation transport ATPase (P-type) (TC 3.A.3) family. Type IB subfamily.</text>
</comment>
<dbReference type="SUPFAM" id="SSF56784">
    <property type="entry name" value="HAD-like"/>
    <property type="match status" value="1"/>
</dbReference>
<comment type="subcellular location">
    <subcellularLocation>
        <location evidence="10">Cell membrane</location>
    </subcellularLocation>
    <subcellularLocation>
        <location evidence="1">Endomembrane system</location>
        <topology evidence="1">Multi-pass membrane protein</topology>
    </subcellularLocation>
</comment>
<dbReference type="InterPro" id="IPR018303">
    <property type="entry name" value="ATPase_P-typ_P_site"/>
</dbReference>
<dbReference type="InterPro" id="IPR023299">
    <property type="entry name" value="ATPase_P-typ_cyto_dom_N"/>
</dbReference>
<evidence type="ECO:0000256" key="7">
    <source>
        <dbReference type="ARBA" id="ARBA00022967"/>
    </source>
</evidence>
<keyword evidence="15" id="KW-1185">Reference proteome</keyword>
<keyword evidence="3 10" id="KW-0812">Transmembrane</keyword>
<dbReference type="PANTHER" id="PTHR43520:SF8">
    <property type="entry name" value="P-TYPE CU(+) TRANSPORTER"/>
    <property type="match status" value="1"/>
</dbReference>
<feature type="transmembrane region" description="Helical" evidence="10">
    <location>
        <begin position="704"/>
        <end position="726"/>
    </location>
</feature>
<dbReference type="Gene3D" id="2.70.150.10">
    <property type="entry name" value="Calcium-transporting ATPase, cytoplasmic transduction domain A"/>
    <property type="match status" value="1"/>
</dbReference>
<keyword evidence="10" id="KW-1003">Cell membrane</keyword>
<sequence length="758" mass="79762">MARVPGHPAPRAPFTSREPVSGAFTCTSHPEVRQPALGTCPKCGTPLEPVGTSAALRRLEWVCPVHSHMLRSEPGICSLCGRALEPRGVPRTGIEESGDLRAMKRRLWVAALLTIPLLLLAVHDLSSARGALRWPVLVQVVLASPVCTWAAWPFYARPALSRRSRRLDVFTLAGLGAAVAYGYSLVAAFVPQIFPSKFRNQDGQVAVHFAAASVFITLGLLGRVLELLARHRPGAAVRRMLDMAAQSARRLTQDGSEEEVPLEVLRVGDRLRVRPGDKVPVDGIVLEGHSFVDESMVTGDPIAAEKRAGDFVIGSTRNGGSALLVRAERVGADVLLARIVAMVAEGRRTRAPIQRLADVAAAYLVPVMAGLAGLTFLVWGVWGPEPRMAYALINAASVLIIACPCALGLATPMSIMVAAGRAATAGVLFKNTEAMEMMRRVDTLVVDKTGTLTEGRPKLAAIVATAEMDEAGILRLAASLERGSEHPGAAAIVEEAASRRLELAAAEQLTAMPGEGVTGVVDGHRVAVGNLTLMRRLGVALGANVEHAHTLRAEGHTVMLVAVDGAIVGLVDVSDPIKASTPEAMAALRAEGLRVVMITGDDRTTADVLARKLGIDEVMAGVEPDQKAGAIARLQAQGRRVAMAGDGIDDAPALACAHVGVAMGTGADLARDSADITLVKGDLRGVVRARRLSRAAIGNVKQNLILALIYNAAAVPIAAGILYPAFGRLLDPGVVLAVMSLSSVSVTVNALRLRRLKV</sequence>
<keyword evidence="7" id="KW-1278">Translocase</keyword>
<dbReference type="Pfam" id="PF19335">
    <property type="entry name" value="HMBD"/>
    <property type="match status" value="1"/>
</dbReference>
<evidence type="ECO:0000256" key="9">
    <source>
        <dbReference type="ARBA" id="ARBA00023136"/>
    </source>
</evidence>
<dbReference type="InterPro" id="IPR027256">
    <property type="entry name" value="P-typ_ATPase_IB"/>
</dbReference>
<keyword evidence="6 10" id="KW-0067">ATP-binding</keyword>
<evidence type="ECO:0000259" key="12">
    <source>
        <dbReference type="Pfam" id="PF00122"/>
    </source>
</evidence>
<feature type="transmembrane region" description="Helical" evidence="10">
    <location>
        <begin position="206"/>
        <end position="229"/>
    </location>
</feature>
<keyword evidence="9 10" id="KW-0472">Membrane</keyword>
<feature type="transmembrane region" description="Helical" evidence="10">
    <location>
        <begin position="167"/>
        <end position="194"/>
    </location>
</feature>
<dbReference type="Gene3D" id="3.40.50.1000">
    <property type="entry name" value="HAD superfamily/HAD-like"/>
    <property type="match status" value="1"/>
</dbReference>
<organism evidence="14 15">
    <name type="scientific">Nannocystis punicea</name>
    <dbReference type="NCBI Taxonomy" id="2995304"/>
    <lineage>
        <taxon>Bacteria</taxon>
        <taxon>Pseudomonadati</taxon>
        <taxon>Myxococcota</taxon>
        <taxon>Polyangia</taxon>
        <taxon>Nannocystales</taxon>
        <taxon>Nannocystaceae</taxon>
        <taxon>Nannocystis</taxon>
    </lineage>
</organism>
<dbReference type="Proteomes" id="UP001164459">
    <property type="component" value="Chromosome"/>
</dbReference>
<dbReference type="InterPro" id="IPR059000">
    <property type="entry name" value="ATPase_P-type_domA"/>
</dbReference>
<gene>
    <name evidence="14" type="ORF">O0S08_24185</name>
</gene>
<evidence type="ECO:0000259" key="13">
    <source>
        <dbReference type="Pfam" id="PF19335"/>
    </source>
</evidence>
<evidence type="ECO:0000256" key="3">
    <source>
        <dbReference type="ARBA" id="ARBA00022692"/>
    </source>
</evidence>
<protein>
    <submittedName>
        <fullName evidence="14">Copper-translocating P-type ATPase</fullName>
    </submittedName>
</protein>
<dbReference type="InterPro" id="IPR045800">
    <property type="entry name" value="HMBD"/>
</dbReference>
<dbReference type="SFLD" id="SFLDF00027">
    <property type="entry name" value="p-type_atpase"/>
    <property type="match status" value="1"/>
</dbReference>
<dbReference type="Pfam" id="PF00702">
    <property type="entry name" value="Hydrolase"/>
    <property type="match status" value="1"/>
</dbReference>
<dbReference type="InterPro" id="IPR044492">
    <property type="entry name" value="P_typ_ATPase_HD_dom"/>
</dbReference>
<evidence type="ECO:0000313" key="15">
    <source>
        <dbReference type="Proteomes" id="UP001164459"/>
    </source>
</evidence>
<proteinExistence type="inferred from homology"/>
<dbReference type="InterPro" id="IPR023214">
    <property type="entry name" value="HAD_sf"/>
</dbReference>
<feature type="domain" description="Heavy metal binding" evidence="13">
    <location>
        <begin position="61"/>
        <end position="86"/>
    </location>
</feature>
<dbReference type="NCBIfam" id="TIGR01525">
    <property type="entry name" value="ATPase-IB_hvy"/>
    <property type="match status" value="1"/>
</dbReference>
<feature type="transmembrane region" description="Helical" evidence="10">
    <location>
        <begin position="107"/>
        <end position="126"/>
    </location>
</feature>
<keyword evidence="8 10" id="KW-1133">Transmembrane helix</keyword>
<evidence type="ECO:0000256" key="11">
    <source>
        <dbReference type="SAM" id="MobiDB-lite"/>
    </source>
</evidence>
<dbReference type="NCBIfam" id="TIGR01511">
    <property type="entry name" value="ATPase-IB1_Cu"/>
    <property type="match status" value="1"/>
</dbReference>
<dbReference type="CDD" id="cd02094">
    <property type="entry name" value="P-type_ATPase_Cu-like"/>
    <property type="match status" value="1"/>
</dbReference>
<evidence type="ECO:0000313" key="14">
    <source>
        <dbReference type="EMBL" id="WAS99508.1"/>
    </source>
</evidence>
<dbReference type="EMBL" id="CP114040">
    <property type="protein sequence ID" value="WAS99508.1"/>
    <property type="molecule type" value="Genomic_DNA"/>
</dbReference>
<dbReference type="SUPFAM" id="SSF81653">
    <property type="entry name" value="Calcium ATPase, transduction domain A"/>
    <property type="match status" value="1"/>
</dbReference>
<dbReference type="InterPro" id="IPR023298">
    <property type="entry name" value="ATPase_P-typ_TM_dom_sf"/>
</dbReference>
<dbReference type="Pfam" id="PF00122">
    <property type="entry name" value="E1-E2_ATPase"/>
    <property type="match status" value="1"/>
</dbReference>
<feature type="domain" description="P-type ATPase A" evidence="12">
    <location>
        <begin position="243"/>
        <end position="343"/>
    </location>
</feature>
<dbReference type="RefSeq" id="WP_269041867.1">
    <property type="nucleotide sequence ID" value="NZ_CP114040.1"/>
</dbReference>
<name>A0ABY7HJI6_9BACT</name>
<dbReference type="SUPFAM" id="SSF81665">
    <property type="entry name" value="Calcium ATPase, transmembrane domain M"/>
    <property type="match status" value="1"/>
</dbReference>
<dbReference type="InterPro" id="IPR001757">
    <property type="entry name" value="P_typ_ATPase"/>
</dbReference>
<keyword evidence="5 10" id="KW-0547">Nucleotide-binding</keyword>
<evidence type="ECO:0000256" key="4">
    <source>
        <dbReference type="ARBA" id="ARBA00022723"/>
    </source>
</evidence>
<keyword evidence="4 10" id="KW-0479">Metal-binding</keyword>
<dbReference type="SFLD" id="SFLDS00003">
    <property type="entry name" value="Haloacid_Dehalogenase"/>
    <property type="match status" value="1"/>
</dbReference>
<dbReference type="InterPro" id="IPR008250">
    <property type="entry name" value="ATPase_P-typ_transduc_dom_A_sf"/>
</dbReference>
<evidence type="ECO:0000256" key="2">
    <source>
        <dbReference type="ARBA" id="ARBA00006024"/>
    </source>
</evidence>
<reference evidence="14" key="1">
    <citation type="submission" date="2022-11" db="EMBL/GenBank/DDBJ databases">
        <title>Minimal conservation of predation-associated metabolite biosynthetic gene clusters underscores biosynthetic potential of Myxococcota including descriptions for ten novel species: Archangium lansinium sp. nov., Myxococcus landrumus sp. nov., Nannocystis bai.</title>
        <authorList>
            <person name="Ahearne A."/>
            <person name="Stevens C."/>
            <person name="Dowd S."/>
        </authorList>
    </citation>
    <scope>NUCLEOTIDE SEQUENCE</scope>
    <source>
        <strain evidence="14">Fl3</strain>
    </source>
</reference>
<dbReference type="NCBIfam" id="TIGR01494">
    <property type="entry name" value="ATPase_P-type"/>
    <property type="match status" value="1"/>
</dbReference>
<dbReference type="PRINTS" id="PR00119">
    <property type="entry name" value="CATATPASE"/>
</dbReference>
<evidence type="ECO:0000256" key="1">
    <source>
        <dbReference type="ARBA" id="ARBA00004127"/>
    </source>
</evidence>
<dbReference type="Gene3D" id="3.40.1110.10">
    <property type="entry name" value="Calcium-transporting ATPase, cytoplasmic domain N"/>
    <property type="match status" value="1"/>
</dbReference>
<dbReference type="InterPro" id="IPR036412">
    <property type="entry name" value="HAD-like_sf"/>
</dbReference>
<feature type="transmembrane region" description="Helical" evidence="10">
    <location>
        <begin position="132"/>
        <end position="155"/>
    </location>
</feature>